<dbReference type="EMBL" id="QDEB01023506">
    <property type="protein sequence ID" value="RZC40737.1"/>
    <property type="molecule type" value="Genomic_DNA"/>
</dbReference>
<evidence type="ECO:0000313" key="5">
    <source>
        <dbReference type="Proteomes" id="UP000292052"/>
    </source>
</evidence>
<evidence type="ECO:0000256" key="1">
    <source>
        <dbReference type="PROSITE-ProRule" id="PRU00371"/>
    </source>
</evidence>
<dbReference type="InterPro" id="IPR006578">
    <property type="entry name" value="MADF-dom"/>
</dbReference>
<proteinExistence type="predicted"/>
<sequence length="231" mass="27779">MNTRLFINEIKNRRALWDQSDQNYHNKKVLHDQWLEVATIFDIEVSTAKQKWKNLRDTFRVELKKNRKYSVSETPETLNKSQWSYYEDMLFIKDILKTRKLRDLLEPGMSNPDEFMDGSGETIKIEPDMSFSPIRLTENAEENKPTFENISPLQPQIQDIDTTNNYPYRRGLKRRFDEEDIKTENNDEGQDDDLLFFRSVLPFVKRLDQDKKLLFRMNVQQILYNHLYNNN</sequence>
<dbReference type="SMART" id="SM00595">
    <property type="entry name" value="MADF"/>
    <property type="match status" value="1"/>
</dbReference>
<evidence type="ECO:0000313" key="4">
    <source>
        <dbReference type="EMBL" id="RZC40737.1"/>
    </source>
</evidence>
<evidence type="ECO:0000259" key="2">
    <source>
        <dbReference type="PROSITE" id="PS51029"/>
    </source>
</evidence>
<name>A0A482W7L6_ASBVE</name>
<reference evidence="4 5" key="1">
    <citation type="submission" date="2017-03" db="EMBL/GenBank/DDBJ databases">
        <title>Genome of the blue death feigning beetle - Asbolus verrucosus.</title>
        <authorList>
            <person name="Rider S.D."/>
        </authorList>
    </citation>
    <scope>NUCLEOTIDE SEQUENCE [LARGE SCALE GENOMIC DNA]</scope>
    <source>
        <strain evidence="4">Butters</strain>
        <tissue evidence="4">Head and leg muscle</tissue>
    </source>
</reference>
<dbReference type="PANTHER" id="PTHR12243:SF69">
    <property type="entry name" value="SI:CH73-59F11.3"/>
    <property type="match status" value="1"/>
</dbReference>
<organism evidence="4 5">
    <name type="scientific">Asbolus verrucosus</name>
    <name type="common">Desert ironclad beetle</name>
    <dbReference type="NCBI Taxonomy" id="1661398"/>
    <lineage>
        <taxon>Eukaryota</taxon>
        <taxon>Metazoa</taxon>
        <taxon>Ecdysozoa</taxon>
        <taxon>Arthropoda</taxon>
        <taxon>Hexapoda</taxon>
        <taxon>Insecta</taxon>
        <taxon>Pterygota</taxon>
        <taxon>Neoptera</taxon>
        <taxon>Endopterygota</taxon>
        <taxon>Coleoptera</taxon>
        <taxon>Polyphaga</taxon>
        <taxon>Cucujiformia</taxon>
        <taxon>Tenebrionidae</taxon>
        <taxon>Pimeliinae</taxon>
        <taxon>Asbolus</taxon>
    </lineage>
</organism>
<dbReference type="AlphaFoldDB" id="A0A482W7L6"/>
<keyword evidence="5" id="KW-1185">Reference proteome</keyword>
<dbReference type="Proteomes" id="UP000292052">
    <property type="component" value="Unassembled WGS sequence"/>
</dbReference>
<dbReference type="PROSITE" id="PS51029">
    <property type="entry name" value="MADF"/>
    <property type="match status" value="1"/>
</dbReference>
<dbReference type="OrthoDB" id="5803771at2759"/>
<dbReference type="InterPro" id="IPR039353">
    <property type="entry name" value="TF_Adf1"/>
</dbReference>
<protein>
    <recommendedName>
        <fullName evidence="6">Transcription factor Adf-1</fullName>
    </recommendedName>
</protein>
<feature type="domain" description="BESS" evidence="3">
    <location>
        <begin position="190"/>
        <end position="229"/>
    </location>
</feature>
<dbReference type="PROSITE" id="PS51031">
    <property type="entry name" value="BESS"/>
    <property type="match status" value="1"/>
</dbReference>
<dbReference type="PANTHER" id="PTHR12243">
    <property type="entry name" value="MADF DOMAIN TRANSCRIPTION FACTOR"/>
    <property type="match status" value="1"/>
</dbReference>
<dbReference type="GO" id="GO:0006357">
    <property type="term" value="P:regulation of transcription by RNA polymerase II"/>
    <property type="evidence" value="ECO:0007669"/>
    <property type="project" value="TreeGrafter"/>
</dbReference>
<dbReference type="GO" id="GO:0005667">
    <property type="term" value="C:transcription regulator complex"/>
    <property type="evidence" value="ECO:0007669"/>
    <property type="project" value="TreeGrafter"/>
</dbReference>
<gene>
    <name evidence="4" type="ORF">BDFB_004026</name>
</gene>
<dbReference type="GO" id="GO:0005634">
    <property type="term" value="C:nucleus"/>
    <property type="evidence" value="ECO:0007669"/>
    <property type="project" value="UniProtKB-SubCell"/>
</dbReference>
<feature type="domain" description="MADF" evidence="2">
    <location>
        <begin position="5"/>
        <end position="97"/>
    </location>
</feature>
<dbReference type="Pfam" id="PF02944">
    <property type="entry name" value="BESS"/>
    <property type="match status" value="1"/>
</dbReference>
<accession>A0A482W7L6</accession>
<dbReference type="InterPro" id="IPR004210">
    <property type="entry name" value="BESS_motif"/>
</dbReference>
<evidence type="ECO:0000259" key="3">
    <source>
        <dbReference type="PROSITE" id="PS51031"/>
    </source>
</evidence>
<evidence type="ECO:0008006" key="6">
    <source>
        <dbReference type="Google" id="ProtNLM"/>
    </source>
</evidence>
<dbReference type="Pfam" id="PF10545">
    <property type="entry name" value="MADF_DNA_bdg"/>
    <property type="match status" value="1"/>
</dbReference>
<dbReference type="GO" id="GO:0003677">
    <property type="term" value="F:DNA binding"/>
    <property type="evidence" value="ECO:0007669"/>
    <property type="project" value="InterPro"/>
</dbReference>
<comment type="caution">
    <text evidence="4">The sequence shown here is derived from an EMBL/GenBank/DDBJ whole genome shotgun (WGS) entry which is preliminary data.</text>
</comment>
<keyword evidence="1" id="KW-0539">Nucleus</keyword>
<comment type="subcellular location">
    <subcellularLocation>
        <location evidence="1">Nucleus</location>
    </subcellularLocation>
</comment>